<dbReference type="EMBL" id="DUZY01000002">
    <property type="protein sequence ID" value="DAD26018.1"/>
    <property type="molecule type" value="Genomic_DNA"/>
</dbReference>
<dbReference type="AlphaFoldDB" id="A0A822Y8U5"/>
<name>A0A822Y8U5_NELNU</name>
<protein>
    <submittedName>
        <fullName evidence="1">Uncharacterized protein</fullName>
    </submittedName>
</protein>
<dbReference type="Proteomes" id="UP000607653">
    <property type="component" value="Unassembled WGS sequence"/>
</dbReference>
<keyword evidence="2" id="KW-1185">Reference proteome</keyword>
<organism evidence="1 2">
    <name type="scientific">Nelumbo nucifera</name>
    <name type="common">Sacred lotus</name>
    <dbReference type="NCBI Taxonomy" id="4432"/>
    <lineage>
        <taxon>Eukaryota</taxon>
        <taxon>Viridiplantae</taxon>
        <taxon>Streptophyta</taxon>
        <taxon>Embryophyta</taxon>
        <taxon>Tracheophyta</taxon>
        <taxon>Spermatophyta</taxon>
        <taxon>Magnoliopsida</taxon>
        <taxon>Proteales</taxon>
        <taxon>Nelumbonaceae</taxon>
        <taxon>Nelumbo</taxon>
    </lineage>
</organism>
<comment type="caution">
    <text evidence="1">The sequence shown here is derived from an EMBL/GenBank/DDBJ whole genome shotgun (WGS) entry which is preliminary data.</text>
</comment>
<evidence type="ECO:0000313" key="1">
    <source>
        <dbReference type="EMBL" id="DAD26018.1"/>
    </source>
</evidence>
<accession>A0A822Y8U5</accession>
<reference evidence="1 2" key="1">
    <citation type="journal article" date="2020" name="Mol. Biol. Evol.">
        <title>Distinct Expression and Methylation Patterns for Genes with Different Fates following a Single Whole-Genome Duplication in Flowering Plants.</title>
        <authorList>
            <person name="Shi T."/>
            <person name="Rahmani R.S."/>
            <person name="Gugger P.F."/>
            <person name="Wang M."/>
            <person name="Li H."/>
            <person name="Zhang Y."/>
            <person name="Li Z."/>
            <person name="Wang Q."/>
            <person name="Van de Peer Y."/>
            <person name="Marchal K."/>
            <person name="Chen J."/>
        </authorList>
    </citation>
    <scope>NUCLEOTIDE SEQUENCE [LARGE SCALE GENOMIC DNA]</scope>
    <source>
        <tissue evidence="1">Leaf</tissue>
    </source>
</reference>
<proteinExistence type="predicted"/>
<evidence type="ECO:0000313" key="2">
    <source>
        <dbReference type="Proteomes" id="UP000607653"/>
    </source>
</evidence>
<sequence>MKFLSPFKLATALCFVSIRGHNYLVLSLLTIQHNINSTLIHHMLSFMALKYLLCTAFALTKEIGFIFGNGKGKCL</sequence>
<gene>
    <name evidence="1" type="ORF">HUJ06_027486</name>
</gene>